<accession>A0A6J4IHC6</accession>
<name>A0A6J4IHC6_9ACTN</name>
<keyword evidence="1" id="KW-0732">Signal</keyword>
<organism evidence="2">
    <name type="scientific">uncultured Blastococcus sp</name>
    <dbReference type="NCBI Taxonomy" id="217144"/>
    <lineage>
        <taxon>Bacteria</taxon>
        <taxon>Bacillati</taxon>
        <taxon>Actinomycetota</taxon>
        <taxon>Actinomycetes</taxon>
        <taxon>Geodermatophilales</taxon>
        <taxon>Geodermatophilaceae</taxon>
        <taxon>Blastococcus</taxon>
        <taxon>environmental samples</taxon>
    </lineage>
</organism>
<sequence>MTNPGGFRCAAVLLLVLALAACAEQPGAGSPPSDAPAPPRAELPADPASLVLRVEYTGGLMRAEAVPTRLPSYSLYADGRLITDGPVAAIYPGPALPNLQVQALDAATVQELADRAAAAGVAEDADLGSPRIADSPSTRFTLVTAEGTSVREVYALSEYVSEDDDLEAGLTAEQRTGRARLRDLLTALGEVGQQLSPDGQVPVEPYVAQSVAAVAGPWSASPDDIAQGLTPEPAPWPGPALPGDPLGASGQGCVTATGDEAAAVLAAARGATTLTPWSTPDGARWSVTFRPLLPDESGCADLRE</sequence>
<feature type="chain" id="PRO_5039268136" evidence="1">
    <location>
        <begin position="24"/>
        <end position="304"/>
    </location>
</feature>
<evidence type="ECO:0000256" key="1">
    <source>
        <dbReference type="SAM" id="SignalP"/>
    </source>
</evidence>
<dbReference type="AlphaFoldDB" id="A0A6J4IHC6"/>
<feature type="signal peptide" evidence="1">
    <location>
        <begin position="1"/>
        <end position="23"/>
    </location>
</feature>
<gene>
    <name evidence="2" type="ORF">AVDCRST_MAG57-2193</name>
</gene>
<proteinExistence type="predicted"/>
<protein>
    <submittedName>
        <fullName evidence="2">Uncharacterized protein</fullName>
    </submittedName>
</protein>
<dbReference type="EMBL" id="CADCTI010000178">
    <property type="protein sequence ID" value="CAA9252823.1"/>
    <property type="molecule type" value="Genomic_DNA"/>
</dbReference>
<evidence type="ECO:0000313" key="2">
    <source>
        <dbReference type="EMBL" id="CAA9252823.1"/>
    </source>
</evidence>
<reference evidence="2" key="1">
    <citation type="submission" date="2020-02" db="EMBL/GenBank/DDBJ databases">
        <authorList>
            <person name="Meier V. D."/>
        </authorList>
    </citation>
    <scope>NUCLEOTIDE SEQUENCE</scope>
    <source>
        <strain evidence="2">AVDCRST_MAG57</strain>
    </source>
</reference>